<dbReference type="InterPro" id="IPR009057">
    <property type="entry name" value="Homeodomain-like_sf"/>
</dbReference>
<dbReference type="Gene3D" id="1.10.357.10">
    <property type="entry name" value="Tetracycline Repressor, domain 2"/>
    <property type="match status" value="1"/>
</dbReference>
<dbReference type="GO" id="GO:0003700">
    <property type="term" value="F:DNA-binding transcription factor activity"/>
    <property type="evidence" value="ECO:0007669"/>
    <property type="project" value="TreeGrafter"/>
</dbReference>
<organism evidence="5">
    <name type="scientific">freshwater metagenome</name>
    <dbReference type="NCBI Taxonomy" id="449393"/>
    <lineage>
        <taxon>unclassified sequences</taxon>
        <taxon>metagenomes</taxon>
        <taxon>ecological metagenomes</taxon>
    </lineage>
</organism>
<gene>
    <name evidence="5" type="ORF">UFOPK1493_00380</name>
</gene>
<protein>
    <submittedName>
        <fullName evidence="5">Unannotated protein</fullName>
    </submittedName>
</protein>
<keyword evidence="2" id="KW-0238">DNA-binding</keyword>
<dbReference type="SUPFAM" id="SSF46689">
    <property type="entry name" value="Homeodomain-like"/>
    <property type="match status" value="1"/>
</dbReference>
<evidence type="ECO:0000256" key="1">
    <source>
        <dbReference type="ARBA" id="ARBA00023015"/>
    </source>
</evidence>
<accession>A0A6J6BTS8</accession>
<keyword evidence="3" id="KW-0804">Transcription</keyword>
<evidence type="ECO:0000259" key="4">
    <source>
        <dbReference type="PROSITE" id="PS50977"/>
    </source>
</evidence>
<evidence type="ECO:0000256" key="3">
    <source>
        <dbReference type="ARBA" id="ARBA00023163"/>
    </source>
</evidence>
<sequence length="197" mass="21633">MRDELVQAAEELLAERGSAEQVPVAEIVRRVGVTAPVLYQHFADKDALFVAVHARRMDDFRDALRRSGRRTTSPLESLERRGRAYIRYATTKPDTYVALFMTPKSLPDEFFDDPSMRALTAFDDLVGNIRACIDSGEIPAADPEVLARVVWAQVHGLASLLITMPEIARTAAERSALVERLVAAITAGLVAGTPASR</sequence>
<dbReference type="GO" id="GO:0000976">
    <property type="term" value="F:transcription cis-regulatory region binding"/>
    <property type="evidence" value="ECO:0007669"/>
    <property type="project" value="TreeGrafter"/>
</dbReference>
<keyword evidence="1" id="KW-0805">Transcription regulation</keyword>
<evidence type="ECO:0000256" key="2">
    <source>
        <dbReference type="ARBA" id="ARBA00023125"/>
    </source>
</evidence>
<dbReference type="PROSITE" id="PS50977">
    <property type="entry name" value="HTH_TETR_2"/>
    <property type="match status" value="1"/>
</dbReference>
<dbReference type="InterPro" id="IPR001647">
    <property type="entry name" value="HTH_TetR"/>
</dbReference>
<reference evidence="5" key="1">
    <citation type="submission" date="2020-05" db="EMBL/GenBank/DDBJ databases">
        <authorList>
            <person name="Chiriac C."/>
            <person name="Salcher M."/>
            <person name="Ghai R."/>
            <person name="Kavagutti S V."/>
        </authorList>
    </citation>
    <scope>NUCLEOTIDE SEQUENCE</scope>
</reference>
<dbReference type="PANTHER" id="PTHR30055">
    <property type="entry name" value="HTH-TYPE TRANSCRIPTIONAL REGULATOR RUTR"/>
    <property type="match status" value="1"/>
</dbReference>
<dbReference type="AlphaFoldDB" id="A0A6J6BTS8"/>
<dbReference type="PANTHER" id="PTHR30055:SF234">
    <property type="entry name" value="HTH-TYPE TRANSCRIPTIONAL REGULATOR BETI"/>
    <property type="match status" value="1"/>
</dbReference>
<proteinExistence type="predicted"/>
<feature type="domain" description="HTH tetR-type" evidence="4">
    <location>
        <begin position="1"/>
        <end position="60"/>
    </location>
</feature>
<dbReference type="InterPro" id="IPR025996">
    <property type="entry name" value="MT1864/Rv1816-like_C"/>
</dbReference>
<evidence type="ECO:0000313" key="5">
    <source>
        <dbReference type="EMBL" id="CAB4542087.1"/>
    </source>
</evidence>
<dbReference type="SUPFAM" id="SSF48498">
    <property type="entry name" value="Tetracyclin repressor-like, C-terminal domain"/>
    <property type="match status" value="1"/>
</dbReference>
<dbReference type="InterPro" id="IPR036271">
    <property type="entry name" value="Tet_transcr_reg_TetR-rel_C_sf"/>
</dbReference>
<dbReference type="Pfam" id="PF00440">
    <property type="entry name" value="TetR_N"/>
    <property type="match status" value="1"/>
</dbReference>
<name>A0A6J6BTS8_9ZZZZ</name>
<dbReference type="EMBL" id="CAEZSR010000007">
    <property type="protein sequence ID" value="CAB4542087.1"/>
    <property type="molecule type" value="Genomic_DNA"/>
</dbReference>
<dbReference type="Pfam" id="PF13305">
    <property type="entry name" value="TetR_C_33"/>
    <property type="match status" value="1"/>
</dbReference>
<dbReference type="InterPro" id="IPR050109">
    <property type="entry name" value="HTH-type_TetR-like_transc_reg"/>
</dbReference>